<accession>A0ABP7MC74</accession>
<organism evidence="3 4">
    <name type="scientific">Streptomyces gulbargensis</name>
    <dbReference type="NCBI Taxonomy" id="364901"/>
    <lineage>
        <taxon>Bacteria</taxon>
        <taxon>Bacillati</taxon>
        <taxon>Actinomycetota</taxon>
        <taxon>Actinomycetes</taxon>
        <taxon>Kitasatosporales</taxon>
        <taxon>Streptomycetaceae</taxon>
        <taxon>Streptomyces</taxon>
    </lineage>
</organism>
<dbReference type="Pfam" id="PF04862">
    <property type="entry name" value="DUF642"/>
    <property type="match status" value="1"/>
</dbReference>
<proteinExistence type="predicted"/>
<name>A0ABP7MC74_9ACTN</name>
<feature type="signal peptide" evidence="1">
    <location>
        <begin position="1"/>
        <end position="22"/>
    </location>
</feature>
<dbReference type="RefSeq" id="WP_345282830.1">
    <property type="nucleotide sequence ID" value="NZ_BAABAJ010000008.1"/>
</dbReference>
<keyword evidence="4" id="KW-1185">Reference proteome</keyword>
<keyword evidence="1" id="KW-0732">Signal</keyword>
<evidence type="ECO:0000313" key="3">
    <source>
        <dbReference type="EMBL" id="GAA3919504.1"/>
    </source>
</evidence>
<evidence type="ECO:0000313" key="4">
    <source>
        <dbReference type="Proteomes" id="UP001501000"/>
    </source>
</evidence>
<feature type="domain" description="DUF642" evidence="2">
    <location>
        <begin position="31"/>
        <end position="191"/>
    </location>
</feature>
<dbReference type="Proteomes" id="UP001501000">
    <property type="component" value="Unassembled WGS sequence"/>
</dbReference>
<sequence length="204" mass="22368">MHQTCRVLLLAGALFTSTMAMYSPSNAAERNLIDNGTFSKPTAPDSKHGHVRIDEGNAGDLPGWRLRRGDIDIVGRKLADSPSYHQAANLTGGSPGSIEQSFETSAGQRYVIRWEHSRETWPGCDEIPDQPYTVEVVGIKRKQFEPPSQDERWQPAGLQFIAEGEAETLRFSSASPPESGHCGAMITNVKVVPFSEDTDDPTAR</sequence>
<reference evidence="4" key="1">
    <citation type="journal article" date="2019" name="Int. J. Syst. Evol. Microbiol.">
        <title>The Global Catalogue of Microorganisms (GCM) 10K type strain sequencing project: providing services to taxonomists for standard genome sequencing and annotation.</title>
        <authorList>
            <consortium name="The Broad Institute Genomics Platform"/>
            <consortium name="The Broad Institute Genome Sequencing Center for Infectious Disease"/>
            <person name="Wu L."/>
            <person name="Ma J."/>
        </authorList>
    </citation>
    <scope>NUCLEOTIDE SEQUENCE [LARGE SCALE GENOMIC DNA]</scope>
    <source>
        <strain evidence="4">JCM 16956</strain>
    </source>
</reference>
<gene>
    <name evidence="3" type="ORF">GCM10022244_30750</name>
</gene>
<evidence type="ECO:0000256" key="1">
    <source>
        <dbReference type="SAM" id="SignalP"/>
    </source>
</evidence>
<evidence type="ECO:0000259" key="2">
    <source>
        <dbReference type="Pfam" id="PF04862"/>
    </source>
</evidence>
<protein>
    <recommendedName>
        <fullName evidence="2">DUF642 domain-containing protein</fullName>
    </recommendedName>
</protein>
<comment type="caution">
    <text evidence="3">The sequence shown here is derived from an EMBL/GenBank/DDBJ whole genome shotgun (WGS) entry which is preliminary data.</text>
</comment>
<feature type="chain" id="PRO_5047122299" description="DUF642 domain-containing protein" evidence="1">
    <location>
        <begin position="23"/>
        <end position="204"/>
    </location>
</feature>
<dbReference type="InterPro" id="IPR006946">
    <property type="entry name" value="DGR2-like_dom"/>
</dbReference>
<dbReference type="EMBL" id="BAABAJ010000008">
    <property type="protein sequence ID" value="GAA3919504.1"/>
    <property type="molecule type" value="Genomic_DNA"/>
</dbReference>